<evidence type="ECO:0000313" key="2">
    <source>
        <dbReference type="RefSeq" id="XP_031556200.1"/>
    </source>
</evidence>
<dbReference type="Proteomes" id="UP000515163">
    <property type="component" value="Unplaced"/>
</dbReference>
<proteinExistence type="predicted"/>
<dbReference type="OrthoDB" id="10268538at2759"/>
<name>A0A6P8HU19_ACTTE</name>
<keyword evidence="1" id="KW-1185">Reference proteome</keyword>
<evidence type="ECO:0000313" key="1">
    <source>
        <dbReference type="Proteomes" id="UP000515163"/>
    </source>
</evidence>
<gene>
    <name evidence="2" type="primary">LOC116292969</name>
</gene>
<dbReference type="InParanoid" id="A0A6P8HU19"/>
<protein>
    <submittedName>
        <fullName evidence="2">Uncharacterized protein LOC116292969</fullName>
    </submittedName>
</protein>
<dbReference type="RefSeq" id="XP_031556200.1">
    <property type="nucleotide sequence ID" value="XM_031700340.1"/>
</dbReference>
<reference evidence="2" key="1">
    <citation type="submission" date="2025-08" db="UniProtKB">
        <authorList>
            <consortium name="RefSeq"/>
        </authorList>
    </citation>
    <scope>IDENTIFICATION</scope>
    <source>
        <tissue evidence="2">Tentacle</tissue>
    </source>
</reference>
<organism evidence="1 2">
    <name type="scientific">Actinia tenebrosa</name>
    <name type="common">Australian red waratah sea anemone</name>
    <dbReference type="NCBI Taxonomy" id="6105"/>
    <lineage>
        <taxon>Eukaryota</taxon>
        <taxon>Metazoa</taxon>
        <taxon>Cnidaria</taxon>
        <taxon>Anthozoa</taxon>
        <taxon>Hexacorallia</taxon>
        <taxon>Actiniaria</taxon>
        <taxon>Actiniidae</taxon>
        <taxon>Actinia</taxon>
    </lineage>
</organism>
<dbReference type="KEGG" id="aten:116292969"/>
<accession>A0A6P8HU19</accession>
<dbReference type="GeneID" id="116292969"/>
<sequence>MAASLWPLKRQRSRYYKCEKPWLKDMFGEFVTFIEVPGDVRVELQVQTSQGNDYTLRSYLPPNFPHGCPALVVSNPGSPLKDRDGSTELKSSFQNHCYESSRYGLTQICHCRPDRWESKEMDLCDVLMKGLIWLEAYEAMLRTGEDIGTFLREMPASEDTLERIRGKAKKAGRHGDIGAFCLHFDRLMFESGSDNVNEVIKMFEHFLYEEAQAMES</sequence>
<dbReference type="AlphaFoldDB" id="A0A6P8HU19"/>